<evidence type="ECO:0000256" key="1">
    <source>
        <dbReference type="SAM" id="Phobius"/>
    </source>
</evidence>
<dbReference type="PANTHER" id="PTHR47723:SF19">
    <property type="entry name" value="POLYNUCLEOTIDYL TRANSFERASE, RIBONUCLEASE H-LIKE SUPERFAMILY PROTEIN"/>
    <property type="match status" value="1"/>
</dbReference>
<evidence type="ECO:0000313" key="3">
    <source>
        <dbReference type="EMBL" id="KAK8993937.1"/>
    </source>
</evidence>
<dbReference type="Pfam" id="PF13456">
    <property type="entry name" value="RVT_3"/>
    <property type="match status" value="1"/>
</dbReference>
<keyword evidence="1" id="KW-0812">Transmembrane</keyword>
<accession>A0ABR2PZS5</accession>
<reference evidence="3 4" key="1">
    <citation type="journal article" date="2024" name="G3 (Bethesda)">
        <title>Genome assembly of Hibiscus sabdariffa L. provides insights into metabolisms of medicinal natural products.</title>
        <authorList>
            <person name="Kim T."/>
        </authorList>
    </citation>
    <scope>NUCLEOTIDE SEQUENCE [LARGE SCALE GENOMIC DNA]</scope>
    <source>
        <strain evidence="3">TK-2024</strain>
        <tissue evidence="3">Old leaves</tissue>
    </source>
</reference>
<evidence type="ECO:0000313" key="4">
    <source>
        <dbReference type="Proteomes" id="UP001396334"/>
    </source>
</evidence>
<dbReference type="EMBL" id="JBBPBN010000048">
    <property type="protein sequence ID" value="KAK8993937.1"/>
    <property type="molecule type" value="Genomic_DNA"/>
</dbReference>
<proteinExistence type="predicted"/>
<sequence>MYCSHAEPPCSSSLASFVTSAENGIGTSLNKVYQEIYSCRFQELFLQKYLWGRIHLSGDGKLIFYSPSKSAYNTLVSQGRQDVSSSWKLISTLKVHFAVTCWQLWKRRCSLLFNDCYVERDVFVDHCARLMIEYTDCQDDHNTRPIPVNAAYLGVFYGMILAFGYLVSRGRMVLLRKGVLRDDLGVWVFGFSRKVKANVDASINSRDGSTAKEVVLRDDLDVWVFGFSRKVGTCTVGDVTWNLGFRRIVVESDNVEAIRILQNKLHVLSNHALVISIWNLASHSWELNFNHVNCSTNSIVDRLVRLEREAVFEAWIFQEPLVEVVAAALQDMHVEV</sequence>
<evidence type="ECO:0000259" key="2">
    <source>
        <dbReference type="Pfam" id="PF13456"/>
    </source>
</evidence>
<dbReference type="CDD" id="cd06222">
    <property type="entry name" value="RNase_H_like"/>
    <property type="match status" value="1"/>
</dbReference>
<keyword evidence="1" id="KW-1133">Transmembrane helix</keyword>
<gene>
    <name evidence="3" type="ORF">V6N11_008149</name>
</gene>
<keyword evidence="4" id="KW-1185">Reference proteome</keyword>
<feature type="transmembrane region" description="Helical" evidence="1">
    <location>
        <begin position="150"/>
        <end position="167"/>
    </location>
</feature>
<protein>
    <recommendedName>
        <fullName evidence="2">RNase H type-1 domain-containing protein</fullName>
    </recommendedName>
</protein>
<dbReference type="InterPro" id="IPR044730">
    <property type="entry name" value="RNase_H-like_dom_plant"/>
</dbReference>
<keyword evidence="1" id="KW-0472">Membrane</keyword>
<dbReference type="Proteomes" id="UP001396334">
    <property type="component" value="Unassembled WGS sequence"/>
</dbReference>
<feature type="domain" description="RNase H type-1" evidence="2">
    <location>
        <begin position="198"/>
        <end position="305"/>
    </location>
</feature>
<dbReference type="PANTHER" id="PTHR47723">
    <property type="entry name" value="OS05G0353850 PROTEIN"/>
    <property type="match status" value="1"/>
</dbReference>
<comment type="caution">
    <text evidence="3">The sequence shown here is derived from an EMBL/GenBank/DDBJ whole genome shotgun (WGS) entry which is preliminary data.</text>
</comment>
<dbReference type="InterPro" id="IPR053151">
    <property type="entry name" value="RNase_H-like"/>
</dbReference>
<organism evidence="3 4">
    <name type="scientific">Hibiscus sabdariffa</name>
    <name type="common">roselle</name>
    <dbReference type="NCBI Taxonomy" id="183260"/>
    <lineage>
        <taxon>Eukaryota</taxon>
        <taxon>Viridiplantae</taxon>
        <taxon>Streptophyta</taxon>
        <taxon>Embryophyta</taxon>
        <taxon>Tracheophyta</taxon>
        <taxon>Spermatophyta</taxon>
        <taxon>Magnoliopsida</taxon>
        <taxon>eudicotyledons</taxon>
        <taxon>Gunneridae</taxon>
        <taxon>Pentapetalae</taxon>
        <taxon>rosids</taxon>
        <taxon>malvids</taxon>
        <taxon>Malvales</taxon>
        <taxon>Malvaceae</taxon>
        <taxon>Malvoideae</taxon>
        <taxon>Hibiscus</taxon>
    </lineage>
</organism>
<name>A0ABR2PZS5_9ROSI</name>
<dbReference type="InterPro" id="IPR002156">
    <property type="entry name" value="RNaseH_domain"/>
</dbReference>